<organism evidence="3 4">
    <name type="scientific">Phenylobacterium ferrooxidans</name>
    <dbReference type="NCBI Taxonomy" id="2982689"/>
    <lineage>
        <taxon>Bacteria</taxon>
        <taxon>Pseudomonadati</taxon>
        <taxon>Pseudomonadota</taxon>
        <taxon>Alphaproteobacteria</taxon>
        <taxon>Caulobacterales</taxon>
        <taxon>Caulobacteraceae</taxon>
        <taxon>Phenylobacterium</taxon>
    </lineage>
</organism>
<feature type="compositionally biased region" description="Low complexity" evidence="1">
    <location>
        <begin position="44"/>
        <end position="56"/>
    </location>
</feature>
<sequence length="221" mass="23753">MDRRTLIVSGLATLGAAGAAKAQEPGQNGPYQTPTYPASPPAYPNQNYPNQTYPNPGEAPAEPFTREEMVNNVSDFLGVTAEAAGGAIERVFRDNGRPTAYIAGQEASGAISVGARYGKGLLYMKNRAPLEVYWQGPSVGWDLGGNASRVFTLCYNLQYPEILFQRFPGVEGAAYLVGGLGVNYLQSDEVILAPIRAGVGLRLGANIGYLGFSRKRRTWPF</sequence>
<accession>A0ABW6CPS1</accession>
<dbReference type="PIRSF" id="PIRSF033924">
    <property type="entry name" value="UCP033924"/>
    <property type="match status" value="1"/>
</dbReference>
<name>A0ABW6CPS1_9CAUL</name>
<evidence type="ECO:0000256" key="2">
    <source>
        <dbReference type="SAM" id="SignalP"/>
    </source>
</evidence>
<feature type="signal peptide" evidence="2">
    <location>
        <begin position="1"/>
        <end position="22"/>
    </location>
</feature>
<keyword evidence="2" id="KW-0732">Signal</keyword>
<feature type="chain" id="PRO_5045616181" evidence="2">
    <location>
        <begin position="23"/>
        <end position="221"/>
    </location>
</feature>
<reference evidence="3 4" key="1">
    <citation type="submission" date="2022-09" db="EMBL/GenBank/DDBJ databases">
        <title>New species of Phenylobacterium.</title>
        <authorList>
            <person name="Mieszkin S."/>
        </authorList>
    </citation>
    <scope>NUCLEOTIDE SEQUENCE [LARGE SCALE GENOMIC DNA]</scope>
    <source>
        <strain evidence="3 4">HK31-G</strain>
    </source>
</reference>
<dbReference type="InterPro" id="IPR008325">
    <property type="entry name" value="EipA-like"/>
</dbReference>
<evidence type="ECO:0000256" key="1">
    <source>
        <dbReference type="SAM" id="MobiDB-lite"/>
    </source>
</evidence>
<evidence type="ECO:0000313" key="4">
    <source>
        <dbReference type="Proteomes" id="UP001598130"/>
    </source>
</evidence>
<gene>
    <name evidence="3" type="ORF">OCL97_14030</name>
</gene>
<dbReference type="Pfam" id="PF06577">
    <property type="entry name" value="EipA"/>
    <property type="match status" value="1"/>
</dbReference>
<dbReference type="RefSeq" id="WP_377370568.1">
    <property type="nucleotide sequence ID" value="NZ_JAOTJD010000026.1"/>
</dbReference>
<dbReference type="EMBL" id="JAOTJD010000026">
    <property type="protein sequence ID" value="MFD3265075.1"/>
    <property type="molecule type" value="Genomic_DNA"/>
</dbReference>
<proteinExistence type="predicted"/>
<feature type="region of interest" description="Disordered" evidence="1">
    <location>
        <begin position="17"/>
        <end position="62"/>
    </location>
</feature>
<protein>
    <submittedName>
        <fullName evidence="3">DUF1134 domain-containing protein</fullName>
    </submittedName>
</protein>
<dbReference type="Proteomes" id="UP001598130">
    <property type="component" value="Unassembled WGS sequence"/>
</dbReference>
<keyword evidence="4" id="KW-1185">Reference proteome</keyword>
<evidence type="ECO:0000313" key="3">
    <source>
        <dbReference type="EMBL" id="MFD3265075.1"/>
    </source>
</evidence>
<comment type="caution">
    <text evidence="3">The sequence shown here is derived from an EMBL/GenBank/DDBJ whole genome shotgun (WGS) entry which is preliminary data.</text>
</comment>